<evidence type="ECO:0000313" key="3">
    <source>
        <dbReference type="Proteomes" id="UP000178764"/>
    </source>
</evidence>
<sequence>MSEARKGPSKGFLIAVIVAPIVFILLIIGIISCSNSSSDTSSAMSIGSEHKITNSSGGTIYIATNRDSWNQLSKAVMAGDDTGVNNLLVSGRIFPVNVGSKVKIIDQDWTVLQVRVQNGTNSGRSGWVGSEFLK</sequence>
<comment type="caution">
    <text evidence="2">The sequence shown here is derived from an EMBL/GenBank/DDBJ whole genome shotgun (WGS) entry which is preliminary data.</text>
</comment>
<dbReference type="PROSITE" id="PS51257">
    <property type="entry name" value="PROKAR_LIPOPROTEIN"/>
    <property type="match status" value="1"/>
</dbReference>
<dbReference type="Proteomes" id="UP000178764">
    <property type="component" value="Unassembled WGS sequence"/>
</dbReference>
<keyword evidence="1" id="KW-0472">Membrane</keyword>
<protein>
    <submittedName>
        <fullName evidence="2">Uncharacterized protein</fullName>
    </submittedName>
</protein>
<gene>
    <name evidence="2" type="ORF">A2V71_03015</name>
</gene>
<keyword evidence="1" id="KW-0812">Transmembrane</keyword>
<feature type="transmembrane region" description="Helical" evidence="1">
    <location>
        <begin position="12"/>
        <end position="31"/>
    </location>
</feature>
<keyword evidence="1" id="KW-1133">Transmembrane helix</keyword>
<reference evidence="2 3" key="1">
    <citation type="journal article" date="2016" name="Nat. Commun.">
        <title>Thousands of microbial genomes shed light on interconnected biogeochemical processes in an aquifer system.</title>
        <authorList>
            <person name="Anantharaman K."/>
            <person name="Brown C.T."/>
            <person name="Hug L.A."/>
            <person name="Sharon I."/>
            <person name="Castelle C.J."/>
            <person name="Probst A.J."/>
            <person name="Thomas B.C."/>
            <person name="Singh A."/>
            <person name="Wilkins M.J."/>
            <person name="Karaoz U."/>
            <person name="Brodie E.L."/>
            <person name="Williams K.H."/>
            <person name="Hubbard S.S."/>
            <person name="Banfield J.F."/>
        </authorList>
    </citation>
    <scope>NUCLEOTIDE SEQUENCE [LARGE SCALE GENOMIC DNA]</scope>
</reference>
<evidence type="ECO:0000256" key="1">
    <source>
        <dbReference type="SAM" id="Phobius"/>
    </source>
</evidence>
<dbReference type="EMBL" id="MEZT01000009">
    <property type="protein sequence ID" value="OGD56943.1"/>
    <property type="molecule type" value="Genomic_DNA"/>
</dbReference>
<proteinExistence type="predicted"/>
<organism evidence="2 3">
    <name type="scientific">Candidatus Berkelbacteria bacterium RBG_13_40_8</name>
    <dbReference type="NCBI Taxonomy" id="1797467"/>
    <lineage>
        <taxon>Bacteria</taxon>
        <taxon>Candidatus Berkelbacteria</taxon>
    </lineage>
</organism>
<evidence type="ECO:0000313" key="2">
    <source>
        <dbReference type="EMBL" id="OGD56943.1"/>
    </source>
</evidence>
<accession>A0A1F5DP76</accession>
<dbReference type="AlphaFoldDB" id="A0A1F5DP76"/>
<name>A0A1F5DP76_9BACT</name>